<feature type="region of interest" description="Disordered" evidence="1">
    <location>
        <begin position="32"/>
        <end position="77"/>
    </location>
</feature>
<dbReference type="EMBL" id="BARU01029255">
    <property type="protein sequence ID" value="GAH64796.1"/>
    <property type="molecule type" value="Genomic_DNA"/>
</dbReference>
<feature type="compositionally biased region" description="Low complexity" evidence="1">
    <location>
        <begin position="65"/>
        <end position="76"/>
    </location>
</feature>
<dbReference type="AlphaFoldDB" id="X1H3N8"/>
<gene>
    <name evidence="2" type="ORF">S03H2_46572</name>
</gene>
<evidence type="ECO:0000313" key="2">
    <source>
        <dbReference type="EMBL" id="GAH64796.1"/>
    </source>
</evidence>
<name>X1H3N8_9ZZZZ</name>
<organism evidence="2">
    <name type="scientific">marine sediment metagenome</name>
    <dbReference type="NCBI Taxonomy" id="412755"/>
    <lineage>
        <taxon>unclassified sequences</taxon>
        <taxon>metagenomes</taxon>
        <taxon>ecological metagenomes</taxon>
    </lineage>
</organism>
<comment type="caution">
    <text evidence="2">The sequence shown here is derived from an EMBL/GenBank/DDBJ whole genome shotgun (WGS) entry which is preliminary data.</text>
</comment>
<sequence>GRFAQFSAELTTRPKLGTPALLEVNASYRQVNRRPRIDDLSADGTSLLKRKEEKRAPKGGGGAPSGSPGARPSPGRDATVKTIAWKVSDPNNDELAFDLYYRAVDETEWKKIEEDLRGKTSHKWDTSRVPDGYYLLKLVASDKVVRPEAEALSDERISTPLLIDNRRPSLLNLAAQRQADGSYELTGIARDEHSHITKIEVSHNSEDWLPVFPIDGILDSPQEAFSYRTDVLEPGEHVFVFAATDKNENTGSGKTVVVVQGAE</sequence>
<protein>
    <recommendedName>
        <fullName evidence="3">Fibronectin type-III domain-containing protein</fullName>
    </recommendedName>
</protein>
<reference evidence="2" key="1">
    <citation type="journal article" date="2014" name="Front. Microbiol.">
        <title>High frequency of phylogenetically diverse reductive dehalogenase-homologous genes in deep subseafloor sedimentary metagenomes.</title>
        <authorList>
            <person name="Kawai M."/>
            <person name="Futagami T."/>
            <person name="Toyoda A."/>
            <person name="Takaki Y."/>
            <person name="Nishi S."/>
            <person name="Hori S."/>
            <person name="Arai W."/>
            <person name="Tsubouchi T."/>
            <person name="Morono Y."/>
            <person name="Uchiyama I."/>
            <person name="Ito T."/>
            <person name="Fujiyama A."/>
            <person name="Inagaki F."/>
            <person name="Takami H."/>
        </authorList>
    </citation>
    <scope>NUCLEOTIDE SEQUENCE</scope>
    <source>
        <strain evidence="2">Expedition CK06-06</strain>
    </source>
</reference>
<proteinExistence type="predicted"/>
<accession>X1H3N8</accession>
<evidence type="ECO:0000256" key="1">
    <source>
        <dbReference type="SAM" id="MobiDB-lite"/>
    </source>
</evidence>
<evidence type="ECO:0008006" key="3">
    <source>
        <dbReference type="Google" id="ProtNLM"/>
    </source>
</evidence>
<feature type="non-terminal residue" evidence="2">
    <location>
        <position position="1"/>
    </location>
</feature>